<reference evidence="2" key="2">
    <citation type="journal article" date="2015" name="Genome Biol.">
        <title>Comparative genomics of Steinernema reveals deeply conserved gene regulatory networks.</title>
        <authorList>
            <person name="Dillman A.R."/>
            <person name="Macchietto M."/>
            <person name="Porter C.F."/>
            <person name="Rogers A."/>
            <person name="Williams B."/>
            <person name="Antoshechkin I."/>
            <person name="Lee M.M."/>
            <person name="Goodwin Z."/>
            <person name="Lu X."/>
            <person name="Lewis E.E."/>
            <person name="Goodrich-Blair H."/>
            <person name="Stock S.P."/>
            <person name="Adams B.J."/>
            <person name="Sternberg P.W."/>
            <person name="Mortazavi A."/>
        </authorList>
    </citation>
    <scope>NUCLEOTIDE SEQUENCE [LARGE SCALE GENOMIC DNA]</scope>
    <source>
        <strain evidence="2">ALL</strain>
    </source>
</reference>
<accession>A0A4U5P891</accession>
<reference evidence="2" key="3">
    <citation type="journal article" date="2019" name="G3 (Bethesda)">
        <title>Hybrid Assembly of the Genome of the Entomopathogenic Nematode Steinernema carpocapsae Identifies the X-Chromosome.</title>
        <authorList>
            <person name="Serra L."/>
            <person name="Macchietto M."/>
            <person name="Macias-Munoz A."/>
            <person name="McGill C.J."/>
            <person name="Rodriguez I.M."/>
            <person name="Rodriguez B."/>
            <person name="Murad R."/>
            <person name="Mortazavi A."/>
        </authorList>
    </citation>
    <scope>NUCLEOTIDE SEQUENCE</scope>
    <source>
        <strain evidence="2">ALL</strain>
    </source>
</reference>
<sequence>MRSFLLLSALFVAFAYSQAPGTAEQGAHQAISGSTEEQFSKLSNLMNTADPKFQPLITQVMANYNTAHVIGNEHVWNTMKPIVDMSGLSDADKEQFYNLMSQELQNQNPNQSQNA</sequence>
<evidence type="ECO:0000313" key="2">
    <source>
        <dbReference type="EMBL" id="TKR92074.1"/>
    </source>
</evidence>
<organism evidence="2">
    <name type="scientific">Steinernema carpocapsae</name>
    <name type="common">Entomopathogenic nematode</name>
    <dbReference type="NCBI Taxonomy" id="34508"/>
    <lineage>
        <taxon>Eukaryota</taxon>
        <taxon>Metazoa</taxon>
        <taxon>Ecdysozoa</taxon>
        <taxon>Nematoda</taxon>
        <taxon>Chromadorea</taxon>
        <taxon>Rhabditida</taxon>
        <taxon>Tylenchina</taxon>
        <taxon>Panagrolaimomorpha</taxon>
        <taxon>Strongyloidoidea</taxon>
        <taxon>Steinernematidae</taxon>
        <taxon>Steinernema</taxon>
    </lineage>
</organism>
<keyword evidence="1" id="KW-0732">Signal</keyword>
<dbReference type="AlphaFoldDB" id="A0A4U5P891"/>
<evidence type="ECO:0008006" key="3">
    <source>
        <dbReference type="Google" id="ProtNLM"/>
    </source>
</evidence>
<evidence type="ECO:0000256" key="1">
    <source>
        <dbReference type="SAM" id="SignalP"/>
    </source>
</evidence>
<name>A0A4U5P891_STECR</name>
<feature type="chain" id="PRO_5020622619" description="SXP/RAL-2 family protein Ani s 5-like cation-binding domain-containing protein" evidence="1">
    <location>
        <begin position="18"/>
        <end position="115"/>
    </location>
</feature>
<gene>
    <name evidence="2" type="ORF">L596_006791</name>
</gene>
<dbReference type="EMBL" id="AZBU02000002">
    <property type="protein sequence ID" value="TKR92074.1"/>
    <property type="molecule type" value="Genomic_DNA"/>
</dbReference>
<comment type="caution">
    <text evidence="2">The sequence shown here is derived from an EMBL/GenBank/DDBJ whole genome shotgun (WGS) entry which is preliminary data.</text>
</comment>
<proteinExistence type="predicted"/>
<feature type="signal peptide" evidence="1">
    <location>
        <begin position="1"/>
        <end position="17"/>
    </location>
</feature>
<reference evidence="2" key="1">
    <citation type="submission" date="2013-11" db="EMBL/GenBank/DDBJ databases">
        <authorList>
            <person name="Sternberg P."/>
            <person name="Dillman A."/>
            <person name="Macchietto M."/>
        </authorList>
    </citation>
    <scope>NUCLEOTIDE SEQUENCE</scope>
    <source>
        <strain evidence="2">ALL</strain>
    </source>
</reference>
<protein>
    <recommendedName>
        <fullName evidence="3">SXP/RAL-2 family protein Ani s 5-like cation-binding domain-containing protein</fullName>
    </recommendedName>
</protein>